<dbReference type="Pfam" id="PF00440">
    <property type="entry name" value="TetR_N"/>
    <property type="match status" value="1"/>
</dbReference>
<dbReference type="EMBL" id="JBHRSJ010000019">
    <property type="protein sequence ID" value="MFC2972764.1"/>
    <property type="molecule type" value="Genomic_DNA"/>
</dbReference>
<accession>A0ABV7ATC5</accession>
<name>A0ABV7ATC5_9GAMM</name>
<gene>
    <name evidence="4" type="ORF">ACFOJE_11135</name>
</gene>
<dbReference type="Proteomes" id="UP001595457">
    <property type="component" value="Unassembled WGS sequence"/>
</dbReference>
<dbReference type="RefSeq" id="WP_377814414.1">
    <property type="nucleotide sequence ID" value="NZ_JBHRSJ010000019.1"/>
</dbReference>
<reference evidence="5" key="1">
    <citation type="journal article" date="2019" name="Int. J. Syst. Evol. Microbiol.">
        <title>The Global Catalogue of Microorganisms (GCM) 10K type strain sequencing project: providing services to taxonomists for standard genome sequencing and annotation.</title>
        <authorList>
            <consortium name="The Broad Institute Genomics Platform"/>
            <consortium name="The Broad Institute Genome Sequencing Center for Infectious Disease"/>
            <person name="Wu L."/>
            <person name="Ma J."/>
        </authorList>
    </citation>
    <scope>NUCLEOTIDE SEQUENCE [LARGE SCALE GENOMIC DNA]</scope>
    <source>
        <strain evidence="5">KCTC 62195</strain>
    </source>
</reference>
<feature type="DNA-binding region" description="H-T-H motif" evidence="2">
    <location>
        <begin position="27"/>
        <end position="46"/>
    </location>
</feature>
<evidence type="ECO:0000259" key="3">
    <source>
        <dbReference type="PROSITE" id="PS50977"/>
    </source>
</evidence>
<proteinExistence type="predicted"/>
<feature type="domain" description="HTH tetR-type" evidence="3">
    <location>
        <begin position="4"/>
        <end position="64"/>
    </location>
</feature>
<evidence type="ECO:0000256" key="1">
    <source>
        <dbReference type="ARBA" id="ARBA00023125"/>
    </source>
</evidence>
<evidence type="ECO:0000256" key="2">
    <source>
        <dbReference type="PROSITE-ProRule" id="PRU00335"/>
    </source>
</evidence>
<protein>
    <submittedName>
        <fullName evidence="4">TetR family transcriptional regulator</fullName>
    </submittedName>
</protein>
<comment type="caution">
    <text evidence="4">The sequence shown here is derived from an EMBL/GenBank/DDBJ whole genome shotgun (WGS) entry which is preliminary data.</text>
</comment>
<keyword evidence="5" id="KW-1185">Reference proteome</keyword>
<evidence type="ECO:0000313" key="4">
    <source>
        <dbReference type="EMBL" id="MFC2972764.1"/>
    </source>
</evidence>
<dbReference type="Gene3D" id="1.10.357.10">
    <property type="entry name" value="Tetracycline Repressor, domain 2"/>
    <property type="match status" value="1"/>
</dbReference>
<dbReference type="InterPro" id="IPR009057">
    <property type="entry name" value="Homeodomain-like_sf"/>
</dbReference>
<evidence type="ECO:0000313" key="5">
    <source>
        <dbReference type="Proteomes" id="UP001595457"/>
    </source>
</evidence>
<dbReference type="InterPro" id="IPR001647">
    <property type="entry name" value="HTH_TetR"/>
</dbReference>
<dbReference type="PROSITE" id="PS50977">
    <property type="entry name" value="HTH_TETR_2"/>
    <property type="match status" value="1"/>
</dbReference>
<sequence>MPNTLSAARILDTALILAERRGWECLRLGDVATELGVALDDIARHYRDKDALVEAWFDRADAALLARSRGADLPALELLGRLEELLVAWLKALEPHREVTEQMLCYKLEPGHLHLQLGGLQRISRTVQWWREAAGCESSHCWRVGEECALTLVYLRAFAHWLRHPEESEIQFRAFLRRRLRCWLPVWLRRPQACPAVR</sequence>
<organism evidence="4 5">
    <name type="scientific">Azotobacter bryophylli</name>
    <dbReference type="NCBI Taxonomy" id="1986537"/>
    <lineage>
        <taxon>Bacteria</taxon>
        <taxon>Pseudomonadati</taxon>
        <taxon>Pseudomonadota</taxon>
        <taxon>Gammaproteobacteria</taxon>
        <taxon>Pseudomonadales</taxon>
        <taxon>Pseudomonadaceae</taxon>
        <taxon>Azotobacter</taxon>
    </lineage>
</organism>
<keyword evidence="1 2" id="KW-0238">DNA-binding</keyword>
<dbReference type="SUPFAM" id="SSF46689">
    <property type="entry name" value="Homeodomain-like"/>
    <property type="match status" value="1"/>
</dbReference>